<dbReference type="OMA" id="QYYIEMA"/>
<dbReference type="GeneID" id="7843588"/>
<dbReference type="InParanoid" id="Q22Z40"/>
<dbReference type="PROSITE" id="PS51391">
    <property type="entry name" value="CID"/>
    <property type="match status" value="1"/>
</dbReference>
<dbReference type="Pfam" id="PF04818">
    <property type="entry name" value="CID"/>
    <property type="match status" value="1"/>
</dbReference>
<dbReference type="OrthoDB" id="301294at2759"/>
<evidence type="ECO:0000313" key="3">
    <source>
        <dbReference type="Proteomes" id="UP000009168"/>
    </source>
</evidence>
<sequence length="276" mass="33108">MDKDILGRFLQELDSFSKTIQNVSQYCCQYDKQAPEITEVFIQYFTKARKDKKIYFFYSIHEIFMESQRKQSSYFVKSFGAKLKDIVRQICESTEVFDTIKKVVQIVDRWKSDKIYHPEFCEKLKSIVGPYYKDLKEQYQKYYGEKDKEGKYTKTFLVNYQIVNEDQLCSDIYKVFSDSEYMIQAIDKHSKICDQFLKRCPSSQQVRDEKDKESLDQIISQGKEYIENMIQKIDTLQKVYMQVGDSSQKEVNDYMNFSMEDITNWQQKFKELIDNN</sequence>
<evidence type="ECO:0000313" key="2">
    <source>
        <dbReference type="EMBL" id="EAR90481.3"/>
    </source>
</evidence>
<evidence type="ECO:0000259" key="1">
    <source>
        <dbReference type="PROSITE" id="PS51391"/>
    </source>
</evidence>
<name>Q22Z40_TETTS</name>
<dbReference type="AlphaFoldDB" id="Q22Z40"/>
<gene>
    <name evidence="2" type="ORF">TTHERM_00113310</name>
</gene>
<dbReference type="STRING" id="312017.Q22Z40"/>
<reference evidence="3" key="1">
    <citation type="journal article" date="2006" name="PLoS Biol.">
        <title>Macronuclear genome sequence of the ciliate Tetrahymena thermophila, a model eukaryote.</title>
        <authorList>
            <person name="Eisen J.A."/>
            <person name="Coyne R.S."/>
            <person name="Wu M."/>
            <person name="Wu D."/>
            <person name="Thiagarajan M."/>
            <person name="Wortman J.R."/>
            <person name="Badger J.H."/>
            <person name="Ren Q."/>
            <person name="Amedeo P."/>
            <person name="Jones K.M."/>
            <person name="Tallon L.J."/>
            <person name="Delcher A.L."/>
            <person name="Salzberg S.L."/>
            <person name="Silva J.C."/>
            <person name="Haas B.J."/>
            <person name="Majoros W.H."/>
            <person name="Farzad M."/>
            <person name="Carlton J.M."/>
            <person name="Smith R.K. Jr."/>
            <person name="Garg J."/>
            <person name="Pearlman R.E."/>
            <person name="Karrer K.M."/>
            <person name="Sun L."/>
            <person name="Manning G."/>
            <person name="Elde N.C."/>
            <person name="Turkewitz A.P."/>
            <person name="Asai D.J."/>
            <person name="Wilkes D.E."/>
            <person name="Wang Y."/>
            <person name="Cai H."/>
            <person name="Collins K."/>
            <person name="Stewart B.A."/>
            <person name="Lee S.R."/>
            <person name="Wilamowska K."/>
            <person name="Weinberg Z."/>
            <person name="Ruzzo W.L."/>
            <person name="Wloga D."/>
            <person name="Gaertig J."/>
            <person name="Frankel J."/>
            <person name="Tsao C.-C."/>
            <person name="Gorovsky M.A."/>
            <person name="Keeling P.J."/>
            <person name="Waller R.F."/>
            <person name="Patron N.J."/>
            <person name="Cherry J.M."/>
            <person name="Stover N.A."/>
            <person name="Krieger C.J."/>
            <person name="del Toro C."/>
            <person name="Ryder H.F."/>
            <person name="Williamson S.C."/>
            <person name="Barbeau R.A."/>
            <person name="Hamilton E.P."/>
            <person name="Orias E."/>
        </authorList>
    </citation>
    <scope>NUCLEOTIDE SEQUENCE [LARGE SCALE GENOMIC DNA]</scope>
    <source>
        <strain evidence="3">SB210</strain>
    </source>
</reference>
<feature type="domain" description="CID" evidence="1">
    <location>
        <begin position="1"/>
        <end position="132"/>
    </location>
</feature>
<dbReference type="SMART" id="SM00582">
    <property type="entry name" value="RPR"/>
    <property type="match status" value="1"/>
</dbReference>
<proteinExistence type="predicted"/>
<dbReference type="Gene3D" id="1.25.40.90">
    <property type="match status" value="1"/>
</dbReference>
<dbReference type="InterPro" id="IPR008942">
    <property type="entry name" value="ENTH_VHS"/>
</dbReference>
<dbReference type="KEGG" id="tet:TTHERM_00113310"/>
<organism evidence="2 3">
    <name type="scientific">Tetrahymena thermophila (strain SB210)</name>
    <dbReference type="NCBI Taxonomy" id="312017"/>
    <lineage>
        <taxon>Eukaryota</taxon>
        <taxon>Sar</taxon>
        <taxon>Alveolata</taxon>
        <taxon>Ciliophora</taxon>
        <taxon>Intramacronucleata</taxon>
        <taxon>Oligohymenophorea</taxon>
        <taxon>Hymenostomatida</taxon>
        <taxon>Tetrahymenina</taxon>
        <taxon>Tetrahymenidae</taxon>
        <taxon>Tetrahymena</taxon>
    </lineage>
</organism>
<dbReference type="RefSeq" id="XP_001010726.3">
    <property type="nucleotide sequence ID" value="XM_001010726.3"/>
</dbReference>
<accession>Q22Z40</accession>
<keyword evidence="3" id="KW-1185">Reference proteome</keyword>
<dbReference type="HOGENOM" id="CLU_1032301_0_0_1"/>
<dbReference type="Proteomes" id="UP000009168">
    <property type="component" value="Unassembled WGS sequence"/>
</dbReference>
<protein>
    <submittedName>
        <fullName evidence="2">RNA polymerase II-binding domain protein</fullName>
    </submittedName>
</protein>
<dbReference type="InterPro" id="IPR006569">
    <property type="entry name" value="CID_dom"/>
</dbReference>
<dbReference type="EMBL" id="GG662798">
    <property type="protein sequence ID" value="EAR90481.3"/>
    <property type="molecule type" value="Genomic_DNA"/>
</dbReference>